<dbReference type="PRINTS" id="PR00385">
    <property type="entry name" value="P450"/>
</dbReference>
<protein>
    <recommendedName>
        <fullName evidence="12">Cytochrome P450</fullName>
    </recommendedName>
</protein>
<keyword evidence="4 7" id="KW-0479">Metal-binding</keyword>
<comment type="subcellular location">
    <subcellularLocation>
        <location evidence="1">Membrane</location>
        <topology evidence="1">Single-pass membrane protein</topology>
    </subcellularLocation>
</comment>
<feature type="binding site" description="axial binding residue" evidence="7">
    <location>
        <position position="445"/>
    </location>
    <ligand>
        <name>heme</name>
        <dbReference type="ChEBI" id="CHEBI:30413"/>
    </ligand>
    <ligandPart>
        <name>Fe</name>
        <dbReference type="ChEBI" id="CHEBI:18248"/>
    </ligandPart>
</feature>
<keyword evidence="5 9" id="KW-1133">Transmembrane helix</keyword>
<keyword evidence="3 9" id="KW-0812">Transmembrane</keyword>
<dbReference type="PANTHER" id="PTHR24286:SF88">
    <property type="entry name" value="BETA-AMYRIN 28-OXIDASE-LIKE"/>
    <property type="match status" value="1"/>
</dbReference>
<proteinExistence type="inferred from homology"/>
<evidence type="ECO:0000256" key="9">
    <source>
        <dbReference type="SAM" id="Phobius"/>
    </source>
</evidence>
<evidence type="ECO:0000256" key="4">
    <source>
        <dbReference type="ARBA" id="ARBA00022723"/>
    </source>
</evidence>
<dbReference type="PROSITE" id="PS00086">
    <property type="entry name" value="CYTOCHROME_P450"/>
    <property type="match status" value="1"/>
</dbReference>
<dbReference type="InterPro" id="IPR036396">
    <property type="entry name" value="Cyt_P450_sf"/>
</dbReference>
<evidence type="ECO:0000256" key="8">
    <source>
        <dbReference type="RuleBase" id="RU000461"/>
    </source>
</evidence>
<evidence type="ECO:0000256" key="7">
    <source>
        <dbReference type="PIRSR" id="PIRSR602401-1"/>
    </source>
</evidence>
<keyword evidence="6 7" id="KW-0408">Iron</keyword>
<comment type="caution">
    <text evidence="10">The sequence shown here is derived from an EMBL/GenBank/DDBJ whole genome shotgun (WGS) entry which is preliminary data.</text>
</comment>
<gene>
    <name evidence="10" type="ORF">Fmac_004429</name>
</gene>
<dbReference type="InterPro" id="IPR002401">
    <property type="entry name" value="Cyt_P450_E_grp-I"/>
</dbReference>
<evidence type="ECO:0000256" key="3">
    <source>
        <dbReference type="ARBA" id="ARBA00022692"/>
    </source>
</evidence>
<dbReference type="InterPro" id="IPR017972">
    <property type="entry name" value="Cyt_P450_CS"/>
</dbReference>
<accession>A0ABD1N4W5</accession>
<organism evidence="10 11">
    <name type="scientific">Flemingia macrophylla</name>
    <dbReference type="NCBI Taxonomy" id="520843"/>
    <lineage>
        <taxon>Eukaryota</taxon>
        <taxon>Viridiplantae</taxon>
        <taxon>Streptophyta</taxon>
        <taxon>Embryophyta</taxon>
        <taxon>Tracheophyta</taxon>
        <taxon>Spermatophyta</taxon>
        <taxon>Magnoliopsida</taxon>
        <taxon>eudicotyledons</taxon>
        <taxon>Gunneridae</taxon>
        <taxon>Pentapetalae</taxon>
        <taxon>rosids</taxon>
        <taxon>fabids</taxon>
        <taxon>Fabales</taxon>
        <taxon>Fabaceae</taxon>
        <taxon>Papilionoideae</taxon>
        <taxon>50 kb inversion clade</taxon>
        <taxon>NPAAA clade</taxon>
        <taxon>indigoferoid/millettioid clade</taxon>
        <taxon>Phaseoleae</taxon>
        <taxon>Flemingia</taxon>
    </lineage>
</organism>
<comment type="cofactor">
    <cofactor evidence="7">
        <name>heme</name>
        <dbReference type="ChEBI" id="CHEBI:30413"/>
    </cofactor>
</comment>
<feature type="transmembrane region" description="Helical" evidence="9">
    <location>
        <begin position="30"/>
        <end position="49"/>
    </location>
</feature>
<evidence type="ECO:0000256" key="1">
    <source>
        <dbReference type="ARBA" id="ARBA00004167"/>
    </source>
</evidence>
<dbReference type="Pfam" id="PF00067">
    <property type="entry name" value="p450"/>
    <property type="match status" value="1"/>
</dbReference>
<keyword evidence="7 8" id="KW-0349">Heme</keyword>
<keyword evidence="11" id="KW-1185">Reference proteome</keyword>
<sequence>MFSDLWASIKSTSTPVSSMLRTLYLEMDPSMQALFLTLITLIASLYVLCKRKTLVGTKALPPGTFGWPLVGETFQFLFNNVDHFLQVRHKKYSSETFYTNIMGEPTVVLCGPGANKFVSTNESKLVKVWYMKTQRRFFDIPEHTHAAKPKQQGVSSAPVKILGILKPEGLSSYMGSKIGSIMHQHFMSHWEGKTEVKVYPLVKAFSLRLVCQFYLDLDQPKFATELESMYFGIYSVPVNFPGSTYSRALKAAAAIRKEIQFIIKEKIDALKKGQVVDGLLAHVVGAEQGGKYVPRLEISNVIMGLMNSTHIPIAITLAFMIKNIGQRPDIYHKIISEHADITKSKGSSTALDWDSILKLKYTWAVAQETMRLYPTAPGAFREAITDITYEGFTIPKGWKIYWSLIGINKNPNYFPEPESFDPSRFEGHFHAPYTWIPFGAGPRSCPGKDCTRFVIINFIHILITKFKWEAIFPDEKISGSLVPVPAEGISIRLHHL</sequence>
<dbReference type="SUPFAM" id="SSF48264">
    <property type="entry name" value="Cytochrome P450"/>
    <property type="match status" value="1"/>
</dbReference>
<dbReference type="InterPro" id="IPR001128">
    <property type="entry name" value="Cyt_P450"/>
</dbReference>
<dbReference type="GO" id="GO:0016020">
    <property type="term" value="C:membrane"/>
    <property type="evidence" value="ECO:0007669"/>
    <property type="project" value="UniProtKB-SubCell"/>
</dbReference>
<dbReference type="CDD" id="cd11043">
    <property type="entry name" value="CYP90-like"/>
    <property type="match status" value="1"/>
</dbReference>
<evidence type="ECO:0008006" key="12">
    <source>
        <dbReference type="Google" id="ProtNLM"/>
    </source>
</evidence>
<evidence type="ECO:0000313" key="10">
    <source>
        <dbReference type="EMBL" id="KAL2343144.1"/>
    </source>
</evidence>
<reference evidence="10 11" key="1">
    <citation type="submission" date="2024-08" db="EMBL/GenBank/DDBJ databases">
        <title>Insights into the chromosomal genome structure of Flemingia macrophylla.</title>
        <authorList>
            <person name="Ding Y."/>
            <person name="Zhao Y."/>
            <person name="Bi W."/>
            <person name="Wu M."/>
            <person name="Zhao G."/>
            <person name="Gong Y."/>
            <person name="Li W."/>
            <person name="Zhang P."/>
        </authorList>
    </citation>
    <scope>NUCLEOTIDE SEQUENCE [LARGE SCALE GENOMIC DNA]</scope>
    <source>
        <strain evidence="10">DYQJB</strain>
        <tissue evidence="10">Leaf</tissue>
    </source>
</reference>
<evidence type="ECO:0000313" key="11">
    <source>
        <dbReference type="Proteomes" id="UP001603857"/>
    </source>
</evidence>
<keyword evidence="9" id="KW-0472">Membrane</keyword>
<dbReference type="PANTHER" id="PTHR24286">
    <property type="entry name" value="CYTOCHROME P450 26"/>
    <property type="match status" value="1"/>
</dbReference>
<dbReference type="PRINTS" id="PR00463">
    <property type="entry name" value="EP450I"/>
</dbReference>
<dbReference type="Proteomes" id="UP001603857">
    <property type="component" value="Unassembled WGS sequence"/>
</dbReference>
<evidence type="ECO:0000256" key="6">
    <source>
        <dbReference type="ARBA" id="ARBA00023004"/>
    </source>
</evidence>
<dbReference type="Gene3D" id="1.10.630.10">
    <property type="entry name" value="Cytochrome P450"/>
    <property type="match status" value="1"/>
</dbReference>
<dbReference type="AlphaFoldDB" id="A0ABD1N4W5"/>
<evidence type="ECO:0000256" key="2">
    <source>
        <dbReference type="ARBA" id="ARBA00010617"/>
    </source>
</evidence>
<keyword evidence="8" id="KW-0560">Oxidoreductase</keyword>
<name>A0ABD1N4W5_9FABA</name>
<evidence type="ECO:0000256" key="5">
    <source>
        <dbReference type="ARBA" id="ARBA00022989"/>
    </source>
</evidence>
<comment type="similarity">
    <text evidence="2 8">Belongs to the cytochrome P450 family.</text>
</comment>
<dbReference type="EMBL" id="JBGMDY010000002">
    <property type="protein sequence ID" value="KAL2343144.1"/>
    <property type="molecule type" value="Genomic_DNA"/>
</dbReference>
<dbReference type="GO" id="GO:0004497">
    <property type="term" value="F:monooxygenase activity"/>
    <property type="evidence" value="ECO:0007669"/>
    <property type="project" value="UniProtKB-KW"/>
</dbReference>
<dbReference type="GO" id="GO:0046872">
    <property type="term" value="F:metal ion binding"/>
    <property type="evidence" value="ECO:0007669"/>
    <property type="project" value="UniProtKB-KW"/>
</dbReference>
<keyword evidence="8" id="KW-0503">Monooxygenase</keyword>